<keyword evidence="1" id="KW-0732">Signal</keyword>
<dbReference type="AlphaFoldDB" id="A0AAV8TWE3"/>
<keyword evidence="4" id="KW-1185">Reference proteome</keyword>
<protein>
    <recommendedName>
        <fullName evidence="2">DUF7705 domain-containing protein</fullName>
    </recommendedName>
</protein>
<feature type="domain" description="DUF7705" evidence="2">
    <location>
        <begin position="28"/>
        <end position="486"/>
    </location>
</feature>
<dbReference type="Proteomes" id="UP001159364">
    <property type="component" value="Linkage Group LG03"/>
</dbReference>
<comment type="caution">
    <text evidence="3">The sequence shown here is derived from an EMBL/GenBank/DDBJ whole genome shotgun (WGS) entry which is preliminary data.</text>
</comment>
<name>A0AAV8TWE3_9ROSI</name>
<evidence type="ECO:0000259" key="2">
    <source>
        <dbReference type="Pfam" id="PF24804"/>
    </source>
</evidence>
<evidence type="ECO:0000313" key="4">
    <source>
        <dbReference type="Proteomes" id="UP001159364"/>
    </source>
</evidence>
<dbReference type="EMBL" id="JAIWQS010000003">
    <property type="protein sequence ID" value="KAJ8771208.1"/>
    <property type="molecule type" value="Genomic_DNA"/>
</dbReference>
<reference evidence="3 4" key="1">
    <citation type="submission" date="2021-09" db="EMBL/GenBank/DDBJ databases">
        <title>Genomic insights and catalytic innovation underlie evolution of tropane alkaloids biosynthesis.</title>
        <authorList>
            <person name="Wang Y.-J."/>
            <person name="Tian T."/>
            <person name="Huang J.-P."/>
            <person name="Huang S.-X."/>
        </authorList>
    </citation>
    <scope>NUCLEOTIDE SEQUENCE [LARGE SCALE GENOMIC DNA]</scope>
    <source>
        <strain evidence="3">KIB-2018</strain>
        <tissue evidence="3">Leaf</tissue>
    </source>
</reference>
<evidence type="ECO:0000256" key="1">
    <source>
        <dbReference type="SAM" id="SignalP"/>
    </source>
</evidence>
<evidence type="ECO:0000313" key="3">
    <source>
        <dbReference type="EMBL" id="KAJ8771208.1"/>
    </source>
</evidence>
<organism evidence="3 4">
    <name type="scientific">Erythroxylum novogranatense</name>
    <dbReference type="NCBI Taxonomy" id="1862640"/>
    <lineage>
        <taxon>Eukaryota</taxon>
        <taxon>Viridiplantae</taxon>
        <taxon>Streptophyta</taxon>
        <taxon>Embryophyta</taxon>
        <taxon>Tracheophyta</taxon>
        <taxon>Spermatophyta</taxon>
        <taxon>Magnoliopsida</taxon>
        <taxon>eudicotyledons</taxon>
        <taxon>Gunneridae</taxon>
        <taxon>Pentapetalae</taxon>
        <taxon>rosids</taxon>
        <taxon>fabids</taxon>
        <taxon>Malpighiales</taxon>
        <taxon>Erythroxylaceae</taxon>
        <taxon>Erythroxylum</taxon>
    </lineage>
</organism>
<feature type="chain" id="PRO_5043429135" description="DUF7705 domain-containing protein" evidence="1">
    <location>
        <begin position="27"/>
        <end position="488"/>
    </location>
</feature>
<dbReference type="InterPro" id="IPR056122">
    <property type="entry name" value="DUF7705"/>
</dbReference>
<gene>
    <name evidence="3" type="ORF">K2173_025997</name>
</gene>
<dbReference type="PANTHER" id="PTHR33916:SF7">
    <property type="entry name" value="NEPROSIN DOMAIN-CONTAINING PROTEIN"/>
    <property type="match status" value="1"/>
</dbReference>
<dbReference type="PANTHER" id="PTHR33916">
    <property type="entry name" value="EXPANSIN-LIKE EG45 DOMAIN-CONTAINING PROTEIN"/>
    <property type="match status" value="1"/>
</dbReference>
<dbReference type="Pfam" id="PF24804">
    <property type="entry name" value="DUF7705"/>
    <property type="match status" value="1"/>
</dbReference>
<accession>A0AAV8TWE3</accession>
<feature type="signal peptide" evidence="1">
    <location>
        <begin position="1"/>
        <end position="26"/>
    </location>
</feature>
<proteinExistence type="predicted"/>
<sequence length="488" mass="55176">MKTMKIWCYFPIFLLASSILWKPAICNISAIGDPGMRRDGLRVAIEAWNQCNEVGEEPPNMGSPRLADCFDVDSSKSPVNLVHKVNEKDNKLGILNGGDVGLDTSNVDKFAAEKELYLADKCRVDDADGPWNFWMLMLKSGNTDTYASRCPKNGYKSKPFPTESRFPCFGDGCMNMPLIYHHYTKLGGSNNKTMTGSFYGTWDLGTDFSNGQIPDNGTSYFKITWKKELGTGSWVFHHLLRTSKKYPWLMLYLRSDATSGFSGGYHYETRGMSKAILKSPNFKVKFRLDVKQGGGPGSQFYLMDMGSCWKNDGRPCDGDVTSDVTRYSEMIINPSTPDWCTPQTVEHCPPYHTFRNGTRVHRSNNASYPFGAYHMYCAPGNARFLEEPFTRCDPYSNPQPQEILQIIPHPVWGEYGYPTKKGEGWIGDPRTWELDVGALSKSLHFYQDPLTEPVERHWSSIDLGTEVYMSADQVAEWTVSDFDIIITK</sequence>